<evidence type="ECO:0000313" key="2">
    <source>
        <dbReference type="Proteomes" id="UP000005012"/>
    </source>
</evidence>
<dbReference type="GeneID" id="93518685"/>
<dbReference type="Proteomes" id="UP000005012">
    <property type="component" value="Chromosome"/>
</dbReference>
<dbReference type="Pfam" id="PF06572">
    <property type="entry name" value="DUF1131"/>
    <property type="match status" value="1"/>
</dbReference>
<dbReference type="InterPro" id="IPR010938">
    <property type="entry name" value="DUF1131"/>
</dbReference>
<organism evidence="1 2">
    <name type="scientific">Providencia stuartii (strain MRSN 2154)</name>
    <dbReference type="NCBI Taxonomy" id="1157951"/>
    <lineage>
        <taxon>Bacteria</taxon>
        <taxon>Pseudomonadati</taxon>
        <taxon>Pseudomonadota</taxon>
        <taxon>Gammaproteobacteria</taxon>
        <taxon>Enterobacterales</taxon>
        <taxon>Morganellaceae</taxon>
        <taxon>Providencia</taxon>
    </lineage>
</organism>
<reference evidence="2" key="2">
    <citation type="submission" date="2012-04" db="EMBL/GenBank/DDBJ databases">
        <title>Complete genome sequence of Providencia stuartii clinical isolate MRSN 2154.</title>
        <authorList>
            <person name="Clifford R.J."/>
            <person name="Hang J."/>
            <person name="Riley M.C."/>
            <person name="Onmus-Leone F."/>
            <person name="Kuschner R.A."/>
            <person name="Lesho E.P."/>
            <person name="Waterman P.E."/>
        </authorList>
    </citation>
    <scope>NUCLEOTIDE SEQUENCE [LARGE SCALE GENOMIC DNA]</scope>
    <source>
        <strain evidence="2">MRSN 2154</strain>
    </source>
</reference>
<evidence type="ECO:0000313" key="1">
    <source>
        <dbReference type="EMBL" id="AFH92468.1"/>
    </source>
</evidence>
<dbReference type="Gene3D" id="2.60.460.10">
    <property type="entry name" value="protein yfey like domain"/>
    <property type="match status" value="1"/>
</dbReference>
<dbReference type="NCBIfam" id="NF007990">
    <property type="entry name" value="PRK10718.1"/>
    <property type="match status" value="1"/>
</dbReference>
<name>A0A140NIJ3_PROSM</name>
<accession>A0A140NIJ3</accession>
<gene>
    <name evidence="1" type="ordered locus">S70_02895</name>
</gene>
<dbReference type="EMBL" id="CP003488">
    <property type="protein sequence ID" value="AFH92468.1"/>
    <property type="molecule type" value="Genomic_DNA"/>
</dbReference>
<sequence>MPKSVIVKLSQIVALSGVFLLSGCAGSGGFWSSLSPMNWFSSPITAKAAGVGEITGFTPMQADIIKERLDNRYTIRSGMQTEQGEIVTVFQGIDDETVKIEVIGPEKGYVSRIIVDDPDIKTEWGTKIGSSFSGIYEKAFGACKMAEPINNQPTVECVAPQTSHIIYRFNGKWQGPEGLMPPDDELKSWTVSQIIWKK</sequence>
<dbReference type="KEGG" id="psi:S70_02895"/>
<dbReference type="AlphaFoldDB" id="A0A140NIJ3"/>
<proteinExistence type="predicted"/>
<dbReference type="OrthoDB" id="5622706at2"/>
<dbReference type="RefSeq" id="WP_004921336.1">
    <property type="nucleotide sequence ID" value="NC_017731.1"/>
</dbReference>
<dbReference type="PATRIC" id="fig|1157951.4.peg.572"/>
<keyword evidence="1" id="KW-0449">Lipoprotein</keyword>
<reference evidence="1 2" key="1">
    <citation type="journal article" date="2012" name="J. Bacteriol.">
        <title>Complete Genome Sequence of Providencia stuartii Clinical Isolate MRSN 2154.</title>
        <authorList>
            <person name="Clifford R.J."/>
            <person name="Hang J."/>
            <person name="Riley M.C."/>
            <person name="Onmus-Leone F."/>
            <person name="Kuschner R.A."/>
            <person name="Lesho E.P."/>
            <person name="Waterman P.E."/>
        </authorList>
    </citation>
    <scope>NUCLEOTIDE SEQUENCE [LARGE SCALE GENOMIC DNA]</scope>
    <source>
        <strain evidence="1 2">MRSN 2154</strain>
    </source>
</reference>
<dbReference type="HOGENOM" id="CLU_117171_0_0_6"/>
<protein>
    <submittedName>
        <fullName evidence="1">RpoE-regulated lipoprotein</fullName>
    </submittedName>
</protein>
<dbReference type="PROSITE" id="PS51257">
    <property type="entry name" value="PROKAR_LIPOPROTEIN"/>
    <property type="match status" value="1"/>
</dbReference>
<dbReference type="InterPro" id="IPR038714">
    <property type="entry name" value="YfeY-like_sf"/>
</dbReference>